<protein>
    <submittedName>
        <fullName evidence="1">Uncharacterized protein</fullName>
    </submittedName>
</protein>
<evidence type="ECO:0000313" key="2">
    <source>
        <dbReference type="Proteomes" id="UP000614221"/>
    </source>
</evidence>
<dbReference type="EMBL" id="BMPD01000010">
    <property type="protein sequence ID" value="GGK82558.1"/>
    <property type="molecule type" value="Genomic_DNA"/>
</dbReference>
<reference evidence="1" key="1">
    <citation type="journal article" date="2014" name="Int. J. Syst. Evol. Microbiol.">
        <title>Complete genome sequence of Corynebacterium casei LMG S-19264T (=DSM 44701T), isolated from a smear-ripened cheese.</title>
        <authorList>
            <consortium name="US DOE Joint Genome Institute (JGI-PGF)"/>
            <person name="Walter F."/>
            <person name="Albersmeier A."/>
            <person name="Kalinowski J."/>
            <person name="Ruckert C."/>
        </authorList>
    </citation>
    <scope>NUCLEOTIDE SEQUENCE</scope>
    <source>
        <strain evidence="1">JCM 19018</strain>
    </source>
</reference>
<evidence type="ECO:0000313" key="1">
    <source>
        <dbReference type="EMBL" id="GGK82558.1"/>
    </source>
</evidence>
<comment type="caution">
    <text evidence="1">The sequence shown here is derived from an EMBL/GenBank/DDBJ whole genome shotgun (WGS) entry which is preliminary data.</text>
</comment>
<accession>A0A830F4H7</accession>
<dbReference type="Proteomes" id="UP000614221">
    <property type="component" value="Unassembled WGS sequence"/>
</dbReference>
<name>A0A830F4H7_9EURY</name>
<gene>
    <name evidence="1" type="ORF">GCM10009067_38570</name>
</gene>
<proteinExistence type="predicted"/>
<sequence>MQKLSFVNTESTTVPVGLRIERTDTDEVVHTETRELTVDPDWIIIDCVWPDTPLKIMTRHEAGEWNSFNTEDRDGCVSVIAGVQDQTTSFYVHSADCPIDNPTCHTD</sequence>
<reference evidence="1" key="2">
    <citation type="submission" date="2020-09" db="EMBL/GenBank/DDBJ databases">
        <authorList>
            <person name="Sun Q."/>
            <person name="Ohkuma M."/>
        </authorList>
    </citation>
    <scope>NUCLEOTIDE SEQUENCE</scope>
    <source>
        <strain evidence="1">JCM 19018</strain>
    </source>
</reference>
<dbReference type="AlphaFoldDB" id="A0A830F4H7"/>
<organism evidence="1 2">
    <name type="scientific">Haloarcula sebkhae</name>
    <dbReference type="NCBI Taxonomy" id="932660"/>
    <lineage>
        <taxon>Archaea</taxon>
        <taxon>Methanobacteriati</taxon>
        <taxon>Methanobacteriota</taxon>
        <taxon>Stenosarchaea group</taxon>
        <taxon>Halobacteria</taxon>
        <taxon>Halobacteriales</taxon>
        <taxon>Haloarculaceae</taxon>
        <taxon>Haloarcula</taxon>
    </lineage>
</organism>